<dbReference type="EMBL" id="CP060244">
    <property type="protein sequence ID" value="QNT79403.1"/>
    <property type="molecule type" value="Genomic_DNA"/>
</dbReference>
<reference evidence="1 2" key="1">
    <citation type="submission" date="2020-08" db="EMBL/GenBank/DDBJ databases">
        <title>Complete genome sequence of Entomobacter blattae G55GP.</title>
        <authorList>
            <person name="Poehlein A."/>
            <person name="Guzman J."/>
            <person name="Daniel R."/>
            <person name="Vilcinskas A."/>
        </authorList>
    </citation>
    <scope>NUCLEOTIDE SEQUENCE [LARGE SCALE GENOMIC DNA]</scope>
    <source>
        <strain evidence="1 2">G55GP</strain>
    </source>
</reference>
<dbReference type="Proteomes" id="UP000516349">
    <property type="component" value="Chromosome"/>
</dbReference>
<dbReference type="KEGG" id="ebla:JGUZn3_22020"/>
<dbReference type="RefSeq" id="WP_203413572.1">
    <property type="nucleotide sequence ID" value="NZ_CP060244.1"/>
</dbReference>
<organism evidence="1 2">
    <name type="scientific">Entomobacter blattae</name>
    <dbReference type="NCBI Taxonomy" id="2762277"/>
    <lineage>
        <taxon>Bacteria</taxon>
        <taxon>Pseudomonadati</taxon>
        <taxon>Pseudomonadota</taxon>
        <taxon>Alphaproteobacteria</taxon>
        <taxon>Acetobacterales</taxon>
        <taxon>Acetobacteraceae</taxon>
        <taxon>Entomobacter</taxon>
    </lineage>
</organism>
<dbReference type="AlphaFoldDB" id="A0A7H1NUE3"/>
<evidence type="ECO:0000313" key="2">
    <source>
        <dbReference type="Proteomes" id="UP000516349"/>
    </source>
</evidence>
<proteinExistence type="predicted"/>
<evidence type="ECO:0000313" key="1">
    <source>
        <dbReference type="EMBL" id="QNT79403.1"/>
    </source>
</evidence>
<name>A0A7H1NUE3_9PROT</name>
<gene>
    <name evidence="1" type="ORF">JGUZn3_22020</name>
</gene>
<sequence length="91" mass="10304">MTETTQNTAEIYNQLVEEISSAMCKISLAADKEFQQEQAEKIVKIIMEQRASPATKKQDALVQFVQEVATEMRATTKLLQEVATILKENQK</sequence>
<keyword evidence="2" id="KW-1185">Reference proteome</keyword>
<accession>A0A7H1NUE3</accession>
<protein>
    <submittedName>
        <fullName evidence="1">Uncharacterized protein</fullName>
    </submittedName>
</protein>